<feature type="region of interest" description="Disordered" evidence="1">
    <location>
        <begin position="1"/>
        <end position="20"/>
    </location>
</feature>
<dbReference type="Proteomes" id="UP000052982">
    <property type="component" value="Unassembled WGS sequence"/>
</dbReference>
<gene>
    <name evidence="2" type="ORF">AQJ64_38015</name>
</gene>
<feature type="region of interest" description="Disordered" evidence="1">
    <location>
        <begin position="236"/>
        <end position="284"/>
    </location>
</feature>
<sequence length="284" mass="29860">MSRNDDAEKSPAPRNLPSLLSGLHAQRRSCTVSVTGSPGGTLHVRDGLVVAMETPGAPGAEAILLKSGRLTEEAWTAVRATDSTHEHLAQELVATGLIGAGELEVVSLGALFDAAFALSLNRPTDWEVGDPVPVLYAGGGVPPERLVAETTRRFGMLEKEPGTIARSARDRVHPTPSAGLPESTARLSPRHLDLLTAVDGRRTPRDLAFSLGRGLFAVLLDLRHLIGLRLVEYTTPPGAAGRPSTAPRTPAAAPPAPATTGLPRRLPRRTGSQPASPDSSEHRA</sequence>
<comment type="caution">
    <text evidence="2">The sequence shown here is derived from an EMBL/GenBank/DDBJ whole genome shotgun (WGS) entry which is preliminary data.</text>
</comment>
<evidence type="ECO:0000256" key="1">
    <source>
        <dbReference type="SAM" id="MobiDB-lite"/>
    </source>
</evidence>
<dbReference type="OrthoDB" id="4550778at2"/>
<proteinExistence type="predicted"/>
<dbReference type="AlphaFoldDB" id="A0A117R865"/>
<feature type="compositionally biased region" description="Low complexity" evidence="1">
    <location>
        <begin position="239"/>
        <end position="251"/>
    </location>
</feature>
<dbReference type="STRING" id="1943.AQJ64_38015"/>
<evidence type="ECO:0008006" key="4">
    <source>
        <dbReference type="Google" id="ProtNLM"/>
    </source>
</evidence>
<reference evidence="2 3" key="1">
    <citation type="submission" date="2015-10" db="EMBL/GenBank/DDBJ databases">
        <title>Draft genome sequence of Streptomyces griseoruber DSM 40281, type strain for the species Streptomyces griseoruber.</title>
        <authorList>
            <person name="Ruckert C."/>
            <person name="Winkler A."/>
            <person name="Kalinowski J."/>
            <person name="Kampfer P."/>
            <person name="Glaeser S."/>
        </authorList>
    </citation>
    <scope>NUCLEOTIDE SEQUENCE [LARGE SCALE GENOMIC DNA]</scope>
    <source>
        <strain evidence="2 3">DSM 40281</strain>
    </source>
</reference>
<protein>
    <recommendedName>
        <fullName evidence="4">DUF4388 domain-containing protein</fullName>
    </recommendedName>
</protein>
<dbReference type="EMBL" id="LMWW01000066">
    <property type="protein sequence ID" value="KUN76363.1"/>
    <property type="molecule type" value="Genomic_DNA"/>
</dbReference>
<keyword evidence="3" id="KW-1185">Reference proteome</keyword>
<evidence type="ECO:0000313" key="3">
    <source>
        <dbReference type="Proteomes" id="UP000052982"/>
    </source>
</evidence>
<evidence type="ECO:0000313" key="2">
    <source>
        <dbReference type="EMBL" id="KUN76363.1"/>
    </source>
</evidence>
<feature type="compositionally biased region" description="Basic and acidic residues" evidence="1">
    <location>
        <begin position="1"/>
        <end position="11"/>
    </location>
</feature>
<organism evidence="2 3">
    <name type="scientific">Streptomyces griseoruber</name>
    <dbReference type="NCBI Taxonomy" id="1943"/>
    <lineage>
        <taxon>Bacteria</taxon>
        <taxon>Bacillati</taxon>
        <taxon>Actinomycetota</taxon>
        <taxon>Actinomycetes</taxon>
        <taxon>Kitasatosporales</taxon>
        <taxon>Streptomycetaceae</taxon>
        <taxon>Streptomyces</taxon>
    </lineage>
</organism>
<dbReference type="RefSeq" id="WP_059203371.1">
    <property type="nucleotide sequence ID" value="NZ_JBIRRP010000019.1"/>
</dbReference>
<name>A0A117R865_9ACTN</name>
<accession>A0A117R865</accession>